<feature type="compositionally biased region" description="Polar residues" evidence="9">
    <location>
        <begin position="1101"/>
        <end position="1134"/>
    </location>
</feature>
<feature type="coiled-coil region" evidence="8">
    <location>
        <begin position="1490"/>
        <end position="1517"/>
    </location>
</feature>
<feature type="compositionally biased region" description="Basic and acidic residues" evidence="9">
    <location>
        <begin position="1189"/>
        <end position="1200"/>
    </location>
</feature>
<evidence type="ECO:0000259" key="10">
    <source>
        <dbReference type="PROSITE" id="PS50106"/>
    </source>
</evidence>
<dbReference type="CDD" id="cd06750">
    <property type="entry name" value="PDZ_shroom2_3_4-like"/>
    <property type="match status" value="1"/>
</dbReference>
<feature type="compositionally biased region" description="Basic and acidic residues" evidence="9">
    <location>
        <begin position="1043"/>
        <end position="1066"/>
    </location>
</feature>
<reference evidence="12 13" key="1">
    <citation type="journal article" date="2012" name="Genome Biol.">
        <title>Sequencing three crocodilian genomes to illuminate the evolution of archosaurs and amniotes.</title>
        <authorList>
            <person name="St John J.A."/>
            <person name="Braun E.L."/>
            <person name="Isberg S.R."/>
            <person name="Miles L.G."/>
            <person name="Chong A.Y."/>
            <person name="Gongora J."/>
            <person name="Dalzell P."/>
            <person name="Moran C."/>
            <person name="Bed'hom B."/>
            <person name="Abzhanov A."/>
            <person name="Burgess S.C."/>
            <person name="Cooksey A.M."/>
            <person name="Castoe T.A."/>
            <person name="Crawford N.G."/>
            <person name="Densmore L.D."/>
            <person name="Drew J.C."/>
            <person name="Edwards S.V."/>
            <person name="Faircloth B.C."/>
            <person name="Fujita M.K."/>
            <person name="Greenwold M.J."/>
            <person name="Hoffmann F.G."/>
            <person name="Howard J.M."/>
            <person name="Iguchi T."/>
            <person name="Janes D.E."/>
            <person name="Khan S.Y."/>
            <person name="Kohno S."/>
            <person name="de Koning A.J."/>
            <person name="Lance S.L."/>
            <person name="McCarthy F.M."/>
            <person name="McCormack J.E."/>
            <person name="Merchant M.E."/>
            <person name="Peterson D.G."/>
            <person name="Pollock D.D."/>
            <person name="Pourmand N."/>
            <person name="Raney B.J."/>
            <person name="Roessler K.A."/>
            <person name="Sanford J.R."/>
            <person name="Sawyer R.H."/>
            <person name="Schmidt C.J."/>
            <person name="Triplett E.W."/>
            <person name="Tuberville T.D."/>
            <person name="Venegas-Anaya M."/>
            <person name="Howard J.T."/>
            <person name="Jarvis E.D."/>
            <person name="Guillette L.J.Jr."/>
            <person name="Glenn T.C."/>
            <person name="Green R.E."/>
            <person name="Ray D.A."/>
        </authorList>
    </citation>
    <scope>NUCLEOTIDE SEQUENCE [LARGE SCALE GENOMIC DNA]</scope>
    <source>
        <strain evidence="12">KSC_2009_1</strain>
    </source>
</reference>
<dbReference type="PANTHER" id="PTHR15012:SF35">
    <property type="entry name" value="PROTEIN SHROOM4"/>
    <property type="match status" value="1"/>
</dbReference>
<dbReference type="GO" id="GO:0005912">
    <property type="term" value="C:adherens junction"/>
    <property type="evidence" value="ECO:0007669"/>
    <property type="project" value="TreeGrafter"/>
</dbReference>
<evidence type="ECO:0000256" key="7">
    <source>
        <dbReference type="ARBA" id="ARBA00023212"/>
    </source>
</evidence>
<dbReference type="InterPro" id="IPR001478">
    <property type="entry name" value="PDZ"/>
</dbReference>
<evidence type="ECO:0000256" key="8">
    <source>
        <dbReference type="SAM" id="Coils"/>
    </source>
</evidence>
<dbReference type="PROSITE" id="PS50106">
    <property type="entry name" value="PDZ"/>
    <property type="match status" value="1"/>
</dbReference>
<dbReference type="Gene3D" id="2.30.42.10">
    <property type="match status" value="1"/>
</dbReference>
<evidence type="ECO:0000256" key="4">
    <source>
        <dbReference type="ARBA" id="ARBA00022490"/>
    </source>
</evidence>
<dbReference type="GO" id="GO:0007015">
    <property type="term" value="P:actin filament organization"/>
    <property type="evidence" value="ECO:0007669"/>
    <property type="project" value="TreeGrafter"/>
</dbReference>
<evidence type="ECO:0000256" key="5">
    <source>
        <dbReference type="ARBA" id="ARBA00022553"/>
    </source>
</evidence>
<dbReference type="InterPro" id="IPR027685">
    <property type="entry name" value="Shroom_fam"/>
</dbReference>
<dbReference type="KEGG" id="amj:102571653"/>
<gene>
    <name evidence="12" type="primary">SHROOM4</name>
    <name evidence="12" type="ORF">Y1Q_0007404</name>
</gene>
<dbReference type="OrthoDB" id="10063560at2759"/>
<dbReference type="Pfam" id="PF00595">
    <property type="entry name" value="PDZ"/>
    <property type="match status" value="1"/>
</dbReference>
<evidence type="ECO:0000256" key="3">
    <source>
        <dbReference type="ARBA" id="ARBA00022473"/>
    </source>
</evidence>
<evidence type="ECO:0000256" key="2">
    <source>
        <dbReference type="ARBA" id="ARBA00006469"/>
    </source>
</evidence>
<dbReference type="GO" id="GO:0030864">
    <property type="term" value="C:cortical actin cytoskeleton"/>
    <property type="evidence" value="ECO:0007669"/>
    <property type="project" value="TreeGrafter"/>
</dbReference>
<dbReference type="Gene3D" id="6.10.250.3120">
    <property type="match status" value="1"/>
</dbReference>
<sequence>MEAAAVAAGRTESRLVSFQYVPLLLQGGAPWGFTLTGGLEHGEPLLVSKIEDGGKAALSRKMRTGDELVNINGTPLYGSRQEALILIKGSYRTLKMIIRRRNVPVIRPHSWHLAKFSEVRNESATMHCPSDAFSLSWHSGCDASDLSLQWNQISRHCSTDKSSSIGSMESLDQPSQAYYEGHLSPIDQSLYQNKRDSAYSSFSASSNASDYALSLRPEETSSTDSILQGLGPCKHHDGRYLQTGTDGAESPGRAGLHQLGGHPAPNSRPSSCPHESNFSNSSKAPIPPQPPMRRDSLQVSNPQPAGTDKRRASAPPNSLQLKGRWTSDTFLSQHDKEHEGPCGQALGMCPGYPKERLSADQYYMLSSHPDRQQHSTEQLVGESLEHPQGVHGLHQDRSAPGRDTSAMAERTANGDLPPSLWKGHMAHRHSAPEQLLASQLHSLEVASGSQDSQVLPVQDGHQWTVSPLHSEQQSPSWCPLAAKDLPCGDPAVAKEWANDHATESQCSAGSAQDVGHCQSPYRCSPEPERPCGEPGEPAALQWSASLMPACSIEMLAREGKEHEKSRPATRKMGPSHHRSAHMRRRNERFATNLRNEIQKTKAQLQKSKGSSTLLCGEELVEETDEPSKSTPSRPVSPLAPAPSPPVQSQVPNPGDRSSTSMARARPEPLNPEPDVASTEEANRSPRHLTDRNVPVPETVRKGPCPPPPDKEKPMALAGRCRWKWSPEHKLQPHLPQDSPSPHEAEVYTKGPDAPVSPPRLPEDAVLLPFADRRKFFEESSRSIPGAHHPGRHRKLASFRPKAAESNTFQPVDVERWDLRRHSMDQSYTPLSPGKQNAAACPECCLDPPVCYKPITRHRDFEYLRAFPYTCTVPGPVVHEPCHYCSRDMCPSLVPRNMQTTHHGYHCHPHPWARCSDCCCPSSHKVLEESEPWPLQKSFIPEFPLDEWEPAAINRKASQSVSELSHYKISFQRGGPFQPCFESSEQEWPKCYRATSSLDLSWDGDQAAQGLKSPAYEESLPELLHRPLRGRAFSESHLTIEPPSPRRMERRDIPSAKLDETRPEPPRPTRKKGPPPPRPPPPNWEKYRTRRASHYHVYPPESSGSISAFTTVPLEQSHQQNRSSVEAARQHSQSLPLDKHHGDPAKPPASSQCQVQFTPPQESTIPTGTGQPPDQGSPHCYCPSSLWRTPELDVGTRDSPRPDGFSEEGVKAKTQWDKGRPMKDEQYRVISWGHKQPRPSPPSLAPREMESAQENAELESCRPGVTSRQHPCRMDSEELMRDVAGRDSSLASVLTPAASMVTTAKVMGELFSAGDQQAWKDQCQQDWLLEKQGEAVAHERQEFQPISPPPGGAVSPTSYSAYYNTSAGKAELLNKMKELPDTAERTSEDEEVDHELAQKKAQLIESLSRKLSVLQEAQRGLQDDISANSALGEEVESQLKSVCKPNELDKFRLFVGDLDRVVNLLLSLSGRLARVENALNSLGPEATEEEKVALIEKKRQLSEQLEDAKELKEHVGRRERVVYEIVSRYLLDEQLQDYQHFVKMKSALLIEQRELEEKIKLGEEQLKCLRESLLLGPKEC</sequence>
<keyword evidence="4" id="KW-0963">Cytoplasm</keyword>
<comment type="subcellular location">
    <subcellularLocation>
        <location evidence="1">Cytoplasm</location>
        <location evidence="1">Cytoskeleton</location>
    </subcellularLocation>
</comment>
<dbReference type="SUPFAM" id="SSF50156">
    <property type="entry name" value="PDZ domain-like"/>
    <property type="match status" value="1"/>
</dbReference>
<keyword evidence="13" id="KW-1185">Reference proteome</keyword>
<dbReference type="InterPro" id="IPR036034">
    <property type="entry name" value="PDZ_sf"/>
</dbReference>
<dbReference type="EMBL" id="AKHW03000635">
    <property type="protein sequence ID" value="KYO45113.1"/>
    <property type="molecule type" value="Genomic_DNA"/>
</dbReference>
<keyword evidence="6" id="KW-0009">Actin-binding</keyword>
<feature type="coiled-coil region" evidence="8">
    <location>
        <begin position="1396"/>
        <end position="1423"/>
    </location>
</feature>
<feature type="region of interest" description="Disordered" evidence="9">
    <location>
        <begin position="558"/>
        <end position="584"/>
    </location>
</feature>
<feature type="region of interest" description="Disordered" evidence="9">
    <location>
        <begin position="213"/>
        <end position="324"/>
    </location>
</feature>
<feature type="compositionally biased region" description="Basic residues" evidence="9">
    <location>
        <begin position="567"/>
        <end position="584"/>
    </location>
</feature>
<evidence type="ECO:0000313" key="12">
    <source>
        <dbReference type="EMBL" id="KYO45113.1"/>
    </source>
</evidence>
<dbReference type="CTD" id="57477"/>
<feature type="region of interest" description="Disordered" evidence="9">
    <location>
        <begin position="1033"/>
        <end position="1272"/>
    </location>
</feature>
<evidence type="ECO:0000256" key="1">
    <source>
        <dbReference type="ARBA" id="ARBA00004245"/>
    </source>
</evidence>
<accession>A0A151P7V8</accession>
<dbReference type="InterPro" id="IPR014799">
    <property type="entry name" value="ASD2_dom"/>
</dbReference>
<proteinExistence type="inferred from homology"/>
<dbReference type="PANTHER" id="PTHR15012">
    <property type="entry name" value="APICAL PROTEIN/SHROOM-RELATED"/>
    <property type="match status" value="1"/>
</dbReference>
<keyword evidence="3" id="KW-0217">Developmental protein</keyword>
<feature type="region of interest" description="Disordered" evidence="9">
    <location>
        <begin position="619"/>
        <end position="715"/>
    </location>
</feature>
<keyword evidence="5" id="KW-0597">Phosphoprotein</keyword>
<feature type="compositionally biased region" description="Pro residues" evidence="9">
    <location>
        <begin position="1073"/>
        <end position="1082"/>
    </location>
</feature>
<feature type="domain" description="ASD2" evidence="11">
    <location>
        <begin position="1276"/>
        <end position="1573"/>
    </location>
</feature>
<dbReference type="RefSeq" id="XP_006268220.2">
    <property type="nucleotide sequence ID" value="XM_006268158.4"/>
</dbReference>
<dbReference type="Pfam" id="PF08687">
    <property type="entry name" value="ASD2"/>
    <property type="match status" value="1"/>
</dbReference>
<comment type="similarity">
    <text evidence="2">Belongs to the shroom family.</text>
</comment>
<dbReference type="eggNOG" id="ENOG502QSTC">
    <property type="taxonomic scope" value="Eukaryota"/>
</dbReference>
<feature type="compositionally biased region" description="Basic and acidic residues" evidence="9">
    <location>
        <begin position="1207"/>
        <end position="1226"/>
    </location>
</feature>
<feature type="domain" description="PDZ" evidence="10">
    <location>
        <begin position="20"/>
        <end position="102"/>
    </location>
</feature>
<dbReference type="PROSITE" id="PS51307">
    <property type="entry name" value="ASD2"/>
    <property type="match status" value="1"/>
</dbReference>
<feature type="compositionally biased region" description="Polar residues" evidence="9">
    <location>
        <begin position="1148"/>
        <end position="1173"/>
    </location>
</feature>
<keyword evidence="8" id="KW-0175">Coiled coil</keyword>
<name>A0A151P7V8_ALLMI</name>
<evidence type="ECO:0000259" key="11">
    <source>
        <dbReference type="PROSITE" id="PS51307"/>
    </source>
</evidence>
<dbReference type="GO" id="GO:0043296">
    <property type="term" value="C:apical junction complex"/>
    <property type="evidence" value="ECO:0007669"/>
    <property type="project" value="TreeGrafter"/>
</dbReference>
<dbReference type="GeneID" id="102571653"/>
<feature type="compositionally biased region" description="Polar residues" evidence="9">
    <location>
        <begin position="267"/>
        <end position="283"/>
    </location>
</feature>
<dbReference type="SMART" id="SM00228">
    <property type="entry name" value="PDZ"/>
    <property type="match status" value="1"/>
</dbReference>
<feature type="coiled-coil region" evidence="8">
    <location>
        <begin position="1544"/>
        <end position="1571"/>
    </location>
</feature>
<evidence type="ECO:0000256" key="6">
    <source>
        <dbReference type="ARBA" id="ARBA00023203"/>
    </source>
</evidence>
<evidence type="ECO:0000256" key="9">
    <source>
        <dbReference type="SAM" id="MobiDB-lite"/>
    </source>
</evidence>
<feature type="region of interest" description="Disordered" evidence="9">
    <location>
        <begin position="388"/>
        <end position="411"/>
    </location>
</feature>
<comment type="caution">
    <text evidence="12">The sequence shown here is derived from an EMBL/GenBank/DDBJ whole genome shotgun (WGS) entry which is preliminary data.</text>
</comment>
<dbReference type="Proteomes" id="UP000050525">
    <property type="component" value="Unassembled WGS sequence"/>
</dbReference>
<keyword evidence="7" id="KW-0206">Cytoskeleton</keyword>
<dbReference type="GO" id="GO:0051015">
    <property type="term" value="F:actin filament binding"/>
    <property type="evidence" value="ECO:0007669"/>
    <property type="project" value="InterPro"/>
</dbReference>
<dbReference type="GO" id="GO:0016324">
    <property type="term" value="C:apical plasma membrane"/>
    <property type="evidence" value="ECO:0007669"/>
    <property type="project" value="TreeGrafter"/>
</dbReference>
<feature type="compositionally biased region" description="Polar residues" evidence="9">
    <location>
        <begin position="315"/>
        <end position="324"/>
    </location>
</feature>
<evidence type="ECO:0000313" key="13">
    <source>
        <dbReference type="Proteomes" id="UP000050525"/>
    </source>
</evidence>
<dbReference type="STRING" id="8496.A0A151P7V8"/>
<dbReference type="FunFam" id="2.30.42.10:FF:000100">
    <property type="entry name" value="Shroom family member 2"/>
    <property type="match status" value="1"/>
</dbReference>
<feature type="region of interest" description="Disordered" evidence="9">
    <location>
        <begin position="729"/>
        <end position="760"/>
    </location>
</feature>
<protein>
    <submittedName>
        <fullName evidence="12">Protein Shroom4</fullName>
    </submittedName>
</protein>
<organism evidence="12 13">
    <name type="scientific">Alligator mississippiensis</name>
    <name type="common">American alligator</name>
    <dbReference type="NCBI Taxonomy" id="8496"/>
    <lineage>
        <taxon>Eukaryota</taxon>
        <taxon>Metazoa</taxon>
        <taxon>Chordata</taxon>
        <taxon>Craniata</taxon>
        <taxon>Vertebrata</taxon>
        <taxon>Euteleostomi</taxon>
        <taxon>Archelosauria</taxon>
        <taxon>Archosauria</taxon>
        <taxon>Crocodylia</taxon>
        <taxon>Alligatoridae</taxon>
        <taxon>Alligatorinae</taxon>
        <taxon>Alligator</taxon>
    </lineage>
</organism>
<feature type="compositionally biased region" description="Basic and acidic residues" evidence="9">
    <location>
        <begin position="680"/>
        <end position="690"/>
    </location>
</feature>